<evidence type="ECO:0000313" key="2">
    <source>
        <dbReference type="EMBL" id="KAJ1187826.1"/>
    </source>
</evidence>
<name>A0AAV7UHH6_PLEWA</name>
<feature type="region of interest" description="Disordered" evidence="1">
    <location>
        <begin position="151"/>
        <end position="189"/>
    </location>
</feature>
<reference evidence="2" key="1">
    <citation type="journal article" date="2022" name="bioRxiv">
        <title>Sequencing and chromosome-scale assembly of the giantPleurodeles waltlgenome.</title>
        <authorList>
            <person name="Brown T."/>
            <person name="Elewa A."/>
            <person name="Iarovenko S."/>
            <person name="Subramanian E."/>
            <person name="Araus A.J."/>
            <person name="Petzold A."/>
            <person name="Susuki M."/>
            <person name="Suzuki K.-i.T."/>
            <person name="Hayashi T."/>
            <person name="Toyoda A."/>
            <person name="Oliveira C."/>
            <person name="Osipova E."/>
            <person name="Leigh N.D."/>
            <person name="Simon A."/>
            <person name="Yun M.H."/>
        </authorList>
    </citation>
    <scope>NUCLEOTIDE SEQUENCE</scope>
    <source>
        <strain evidence="2">20211129_DDA</strain>
        <tissue evidence="2">Liver</tissue>
    </source>
</reference>
<comment type="caution">
    <text evidence="2">The sequence shown here is derived from an EMBL/GenBank/DDBJ whole genome shotgun (WGS) entry which is preliminary data.</text>
</comment>
<proteinExistence type="predicted"/>
<evidence type="ECO:0000313" key="3">
    <source>
        <dbReference type="Proteomes" id="UP001066276"/>
    </source>
</evidence>
<sequence length="300" mass="31861">MCPVDIALIAESVESQLGLCTPVLVACAEKPAPWGVPLIRLQRWGSAALVPENASSRHVVSPVMLEPEKNNPEGLMGIPLAGGRTSCLQPGSSSDATRFCRQFTEQPPGSSCSQTEREGDHLQHLAAERGLTALCEHARCSLAFAGSGEMAGRSDLSNTGCPPRARGRIPFTPPAGTRRGPGSFRGRQTGIQRVGRGGTPCAQCQQQHLGHDGQRRCQELAAGKARHRHRSPRHPPTAQASGCGCNVRGAGVTPGFECIRLSALFGDSLLDLEAASKILALPMRLGSRCCKKVLWLRAVI</sequence>
<dbReference type="EMBL" id="JANPWB010000005">
    <property type="protein sequence ID" value="KAJ1187826.1"/>
    <property type="molecule type" value="Genomic_DNA"/>
</dbReference>
<gene>
    <name evidence="2" type="ORF">NDU88_004596</name>
</gene>
<accession>A0AAV7UHH6</accession>
<dbReference type="AlphaFoldDB" id="A0AAV7UHH6"/>
<dbReference type="Proteomes" id="UP001066276">
    <property type="component" value="Chromosome 3_1"/>
</dbReference>
<evidence type="ECO:0000256" key="1">
    <source>
        <dbReference type="SAM" id="MobiDB-lite"/>
    </source>
</evidence>
<protein>
    <submittedName>
        <fullName evidence="2">Uncharacterized protein</fullName>
    </submittedName>
</protein>
<organism evidence="2 3">
    <name type="scientific">Pleurodeles waltl</name>
    <name type="common">Iberian ribbed newt</name>
    <dbReference type="NCBI Taxonomy" id="8319"/>
    <lineage>
        <taxon>Eukaryota</taxon>
        <taxon>Metazoa</taxon>
        <taxon>Chordata</taxon>
        <taxon>Craniata</taxon>
        <taxon>Vertebrata</taxon>
        <taxon>Euteleostomi</taxon>
        <taxon>Amphibia</taxon>
        <taxon>Batrachia</taxon>
        <taxon>Caudata</taxon>
        <taxon>Salamandroidea</taxon>
        <taxon>Salamandridae</taxon>
        <taxon>Pleurodelinae</taxon>
        <taxon>Pleurodeles</taxon>
    </lineage>
</organism>
<keyword evidence="3" id="KW-1185">Reference proteome</keyword>